<reference evidence="4 5" key="1">
    <citation type="submission" date="2018-08" db="EMBL/GenBank/DDBJ databases">
        <title>A genome reference for cultivated species of the human gut microbiota.</title>
        <authorList>
            <person name="Zou Y."/>
            <person name="Xue W."/>
            <person name="Luo G."/>
        </authorList>
    </citation>
    <scope>NUCLEOTIDE SEQUENCE [LARGE SCALE GENOMIC DNA]</scope>
    <source>
        <strain evidence="4 5">AF25-15</strain>
    </source>
</reference>
<name>A0A395UY21_9FIRM</name>
<dbReference type="FunFam" id="3.40.50.720:FF:000084">
    <property type="entry name" value="Short-chain dehydrogenase reductase"/>
    <property type="match status" value="1"/>
</dbReference>
<evidence type="ECO:0000256" key="1">
    <source>
        <dbReference type="ARBA" id="ARBA00006484"/>
    </source>
</evidence>
<dbReference type="GO" id="GO:0016616">
    <property type="term" value="F:oxidoreductase activity, acting on the CH-OH group of donors, NAD or NADP as acceptor"/>
    <property type="evidence" value="ECO:0007669"/>
    <property type="project" value="TreeGrafter"/>
</dbReference>
<gene>
    <name evidence="4" type="ORF">DWY38_09980</name>
</gene>
<dbReference type="PRINTS" id="PR00081">
    <property type="entry name" value="GDHRDH"/>
</dbReference>
<dbReference type="EMBL" id="QRUJ01000009">
    <property type="protein sequence ID" value="RGR54181.1"/>
    <property type="molecule type" value="Genomic_DNA"/>
</dbReference>
<dbReference type="PRINTS" id="PR00080">
    <property type="entry name" value="SDRFAMILY"/>
</dbReference>
<proteinExistence type="inferred from homology"/>
<dbReference type="PANTHER" id="PTHR42760">
    <property type="entry name" value="SHORT-CHAIN DEHYDROGENASES/REDUCTASES FAMILY MEMBER"/>
    <property type="match status" value="1"/>
</dbReference>
<dbReference type="GO" id="GO:0008206">
    <property type="term" value="P:bile acid metabolic process"/>
    <property type="evidence" value="ECO:0007669"/>
    <property type="project" value="UniProtKB-ARBA"/>
</dbReference>
<evidence type="ECO:0000256" key="2">
    <source>
        <dbReference type="ARBA" id="ARBA00023002"/>
    </source>
</evidence>
<keyword evidence="2" id="KW-0560">Oxidoreductase</keyword>
<dbReference type="CDD" id="cd05233">
    <property type="entry name" value="SDR_c"/>
    <property type="match status" value="1"/>
</dbReference>
<evidence type="ECO:0000313" key="5">
    <source>
        <dbReference type="Proteomes" id="UP000266066"/>
    </source>
</evidence>
<accession>A0A395UY21</accession>
<dbReference type="SUPFAM" id="SSF51735">
    <property type="entry name" value="NAD(P)-binding Rossmann-fold domains"/>
    <property type="match status" value="1"/>
</dbReference>
<sequence length="280" mass="30157">MGLGTKIKGFIRFCEEQKKEKNIQPVYITKQTSELLKGKVALITGGSGGIGYAIAEAFISAGCNVIIAGTSDSKLDLCIQKLGKNNAKSLKIDMTDVASFESKVQEALTKFDESRIDILVNSAGVHGNQEFGEVTEDTYDNVLDVNLKGLFFITQTVSNYMKNNGIKGHILNVSSAASLKPCWTPYELSKWGVRGFTLGAADELIQYGIVVNAIAPGPVATNMLGRKEGDTLYTDCIPAERFADPVEIGQMAVMLASDMCNLVIGDTLYITGGSGTIKYR</sequence>
<protein>
    <submittedName>
        <fullName evidence="4">SDR family NAD(P)-dependent oxidoreductase</fullName>
    </submittedName>
</protein>
<dbReference type="Gene3D" id="3.40.50.720">
    <property type="entry name" value="NAD(P)-binding Rossmann-like Domain"/>
    <property type="match status" value="1"/>
</dbReference>
<dbReference type="GO" id="GO:0006633">
    <property type="term" value="P:fatty acid biosynthetic process"/>
    <property type="evidence" value="ECO:0007669"/>
    <property type="project" value="TreeGrafter"/>
</dbReference>
<dbReference type="PANTHER" id="PTHR42760:SF133">
    <property type="entry name" value="3-OXOACYL-[ACYL-CARRIER-PROTEIN] REDUCTASE"/>
    <property type="match status" value="1"/>
</dbReference>
<dbReference type="RefSeq" id="WP_118392313.1">
    <property type="nucleotide sequence ID" value="NZ_QRUJ01000009.1"/>
</dbReference>
<dbReference type="InterPro" id="IPR002347">
    <property type="entry name" value="SDR_fam"/>
</dbReference>
<dbReference type="AlphaFoldDB" id="A0A395UY21"/>
<dbReference type="GO" id="GO:0048038">
    <property type="term" value="F:quinone binding"/>
    <property type="evidence" value="ECO:0007669"/>
    <property type="project" value="TreeGrafter"/>
</dbReference>
<evidence type="ECO:0000256" key="3">
    <source>
        <dbReference type="RuleBase" id="RU000363"/>
    </source>
</evidence>
<comment type="similarity">
    <text evidence="1 3">Belongs to the short-chain dehydrogenases/reductases (SDR) family.</text>
</comment>
<organism evidence="4 5">
    <name type="scientific">Agathobacter rectalis</name>
    <dbReference type="NCBI Taxonomy" id="39491"/>
    <lineage>
        <taxon>Bacteria</taxon>
        <taxon>Bacillati</taxon>
        <taxon>Bacillota</taxon>
        <taxon>Clostridia</taxon>
        <taxon>Lachnospirales</taxon>
        <taxon>Lachnospiraceae</taxon>
        <taxon>Agathobacter</taxon>
    </lineage>
</organism>
<dbReference type="Proteomes" id="UP000266066">
    <property type="component" value="Unassembled WGS sequence"/>
</dbReference>
<dbReference type="InterPro" id="IPR036291">
    <property type="entry name" value="NAD(P)-bd_dom_sf"/>
</dbReference>
<evidence type="ECO:0000313" key="4">
    <source>
        <dbReference type="EMBL" id="RGR54181.1"/>
    </source>
</evidence>
<dbReference type="Pfam" id="PF00106">
    <property type="entry name" value="adh_short"/>
    <property type="match status" value="1"/>
</dbReference>
<comment type="caution">
    <text evidence="4">The sequence shown here is derived from an EMBL/GenBank/DDBJ whole genome shotgun (WGS) entry which is preliminary data.</text>
</comment>